<dbReference type="AlphaFoldDB" id="W9SCX1"/>
<dbReference type="GO" id="GO:0032259">
    <property type="term" value="P:methylation"/>
    <property type="evidence" value="ECO:0007669"/>
    <property type="project" value="UniProtKB-KW"/>
</dbReference>
<keyword evidence="3" id="KW-0479">Metal-binding</keyword>
<dbReference type="Gene3D" id="3.40.50.150">
    <property type="entry name" value="Vaccinia Virus protein VP39"/>
    <property type="match status" value="1"/>
</dbReference>
<keyword evidence="4" id="KW-0460">Magnesium</keyword>
<keyword evidence="1 5" id="KW-0489">Methyltransferase</keyword>
<reference evidence="6" key="1">
    <citation type="submission" date="2013-01" db="EMBL/GenBank/DDBJ databases">
        <title>Draft Genome Sequence of a Mulberry Tree, Morus notabilis C.K. Schneid.</title>
        <authorList>
            <person name="He N."/>
            <person name="Zhao S."/>
        </authorList>
    </citation>
    <scope>NUCLEOTIDE SEQUENCE</scope>
</reference>
<evidence type="ECO:0000256" key="2">
    <source>
        <dbReference type="ARBA" id="ARBA00022679"/>
    </source>
</evidence>
<dbReference type="Pfam" id="PF03492">
    <property type="entry name" value="Methyltransf_7"/>
    <property type="match status" value="1"/>
</dbReference>
<dbReference type="InterPro" id="IPR042086">
    <property type="entry name" value="MeTrfase_capping"/>
</dbReference>
<dbReference type="Proteomes" id="UP000030645">
    <property type="component" value="Unassembled WGS sequence"/>
</dbReference>
<sequence>MDVVNAFHMTGGTGQTSYATNSSFQKKASDMVKHITLETVQELYLTTTPKSLGIADLGCSSGPNTLSIIKDIIEAVRAATRKIIVPPPEFQVYLNDLPTNDFNSIFKSLPDFSRQLNKDRKGTDQSPTIFIGAYPGSFYGRLLPNNCLHFVYSSYSLHWLSKVPPDIYDENGQSINKGTIYISKTSPYKVSQAYLKQFQDDFSLFLRLRSEELISGGRMVLILLGRGGPDHVDRGNSFFWELLSRSFSILVSEGTVKKEKIDSYDVHFYAPSKEDIEDGVRQQGSFQIDRFEMFEIEKGEEGNGSHGRRVAMAVRAVQESMISQHFGDGILDSLFEIYGRMIDEEMTKEEIRPITFVFVLRKL</sequence>
<keyword evidence="6" id="KW-1185">Reference proteome</keyword>
<evidence type="ECO:0000313" key="6">
    <source>
        <dbReference type="Proteomes" id="UP000030645"/>
    </source>
</evidence>
<dbReference type="SUPFAM" id="SSF53335">
    <property type="entry name" value="S-adenosyl-L-methionine-dependent methyltransferases"/>
    <property type="match status" value="1"/>
</dbReference>
<dbReference type="Gene3D" id="1.10.1200.270">
    <property type="entry name" value="Methyltransferase, alpha-helical capping domain"/>
    <property type="match status" value="1"/>
</dbReference>
<dbReference type="eggNOG" id="ENOG502QQAF">
    <property type="taxonomic scope" value="Eukaryota"/>
</dbReference>
<dbReference type="PANTHER" id="PTHR31009">
    <property type="entry name" value="S-ADENOSYL-L-METHIONINE:CARBOXYL METHYLTRANSFERASE FAMILY PROTEIN"/>
    <property type="match status" value="1"/>
</dbReference>
<dbReference type="InterPro" id="IPR005299">
    <property type="entry name" value="MeTrfase_7"/>
</dbReference>
<gene>
    <name evidence="5" type="ORF">L484_026744</name>
</gene>
<keyword evidence="2 5" id="KW-0808">Transferase</keyword>
<dbReference type="GO" id="GO:0046872">
    <property type="term" value="F:metal ion binding"/>
    <property type="evidence" value="ECO:0007669"/>
    <property type="project" value="UniProtKB-KW"/>
</dbReference>
<evidence type="ECO:0000256" key="4">
    <source>
        <dbReference type="ARBA" id="ARBA00022842"/>
    </source>
</evidence>
<proteinExistence type="predicted"/>
<dbReference type="GO" id="GO:0008168">
    <property type="term" value="F:methyltransferase activity"/>
    <property type="evidence" value="ECO:0007669"/>
    <property type="project" value="UniProtKB-KW"/>
</dbReference>
<dbReference type="STRING" id="981085.W9SCX1"/>
<dbReference type="KEGG" id="mnt:21409388"/>
<evidence type="ECO:0000256" key="1">
    <source>
        <dbReference type="ARBA" id="ARBA00022603"/>
    </source>
</evidence>
<protein>
    <submittedName>
        <fullName evidence="5">Salicylate O-methyltransferase</fullName>
    </submittedName>
</protein>
<dbReference type="InterPro" id="IPR029063">
    <property type="entry name" value="SAM-dependent_MTases_sf"/>
</dbReference>
<accession>W9SCX1</accession>
<organism evidence="5 6">
    <name type="scientific">Morus notabilis</name>
    <dbReference type="NCBI Taxonomy" id="981085"/>
    <lineage>
        <taxon>Eukaryota</taxon>
        <taxon>Viridiplantae</taxon>
        <taxon>Streptophyta</taxon>
        <taxon>Embryophyta</taxon>
        <taxon>Tracheophyta</taxon>
        <taxon>Spermatophyta</taxon>
        <taxon>Magnoliopsida</taxon>
        <taxon>eudicotyledons</taxon>
        <taxon>Gunneridae</taxon>
        <taxon>Pentapetalae</taxon>
        <taxon>rosids</taxon>
        <taxon>fabids</taxon>
        <taxon>Rosales</taxon>
        <taxon>Moraceae</taxon>
        <taxon>Moreae</taxon>
        <taxon>Morus</taxon>
    </lineage>
</organism>
<evidence type="ECO:0000313" key="5">
    <source>
        <dbReference type="EMBL" id="EXC35438.1"/>
    </source>
</evidence>
<evidence type="ECO:0000256" key="3">
    <source>
        <dbReference type="ARBA" id="ARBA00022723"/>
    </source>
</evidence>
<dbReference type="OrthoDB" id="1523883at2759"/>
<name>W9SCX1_9ROSA</name>
<dbReference type="EMBL" id="KE346359">
    <property type="protein sequence ID" value="EXC35438.1"/>
    <property type="molecule type" value="Genomic_DNA"/>
</dbReference>